<evidence type="ECO:0000256" key="1">
    <source>
        <dbReference type="SAM" id="Phobius"/>
    </source>
</evidence>
<proteinExistence type="predicted"/>
<protein>
    <submittedName>
        <fullName evidence="2">Uncharacterized protein</fullName>
    </submittedName>
</protein>
<name>A0A0L6V0D9_9BASI</name>
<dbReference type="VEuPathDB" id="FungiDB:VP01_2997g1"/>
<organism evidence="2 3">
    <name type="scientific">Puccinia sorghi</name>
    <dbReference type="NCBI Taxonomy" id="27349"/>
    <lineage>
        <taxon>Eukaryota</taxon>
        <taxon>Fungi</taxon>
        <taxon>Dikarya</taxon>
        <taxon>Basidiomycota</taxon>
        <taxon>Pucciniomycotina</taxon>
        <taxon>Pucciniomycetes</taxon>
        <taxon>Pucciniales</taxon>
        <taxon>Pucciniaceae</taxon>
        <taxon>Puccinia</taxon>
    </lineage>
</organism>
<comment type="caution">
    <text evidence="2">The sequence shown here is derived from an EMBL/GenBank/DDBJ whole genome shotgun (WGS) entry which is preliminary data.</text>
</comment>
<dbReference type="Proteomes" id="UP000037035">
    <property type="component" value="Unassembled WGS sequence"/>
</dbReference>
<keyword evidence="1" id="KW-0472">Membrane</keyword>
<evidence type="ECO:0000313" key="2">
    <source>
        <dbReference type="EMBL" id="KNZ54258.1"/>
    </source>
</evidence>
<feature type="transmembrane region" description="Helical" evidence="1">
    <location>
        <begin position="278"/>
        <end position="300"/>
    </location>
</feature>
<sequence length="322" mass="36631">MSLSFLTLNMQGALQWRKARIIVEGHKKLKGVNYPDTFESLCAYEEDSSINVLKDGVVQCSCGSMLMMSCLLLTHRTSLISDTESLVYFEWKSCFSQTWLPHQTLLISLILVAQGTQSVIYFVKNYLLCFSLNPYVSYWASLKHLIACMHSTQHYKLQVELENSPEPLKVYDDASGMGGRLISLSAASSEIILVILCDKQAVMKISTKMAGLLKLKNINLEFWYIYVKDQLAAIFTNSEVSVLDEGLLWVNHLVGKVSGLHVYAFLICWPFFSMFQDFFVTVFLSGFVYFLFLSDFSFICGGKRCGAKRFWVPFWKGSPENE</sequence>
<accession>A0A0L6V0D9</accession>
<evidence type="ECO:0000313" key="3">
    <source>
        <dbReference type="Proteomes" id="UP000037035"/>
    </source>
</evidence>
<dbReference type="OrthoDB" id="3255262at2759"/>
<dbReference type="AlphaFoldDB" id="A0A0L6V0D9"/>
<dbReference type="EMBL" id="LAVV01007942">
    <property type="protein sequence ID" value="KNZ54258.1"/>
    <property type="molecule type" value="Genomic_DNA"/>
</dbReference>
<keyword evidence="3" id="KW-1185">Reference proteome</keyword>
<keyword evidence="1" id="KW-0812">Transmembrane</keyword>
<keyword evidence="1" id="KW-1133">Transmembrane helix</keyword>
<gene>
    <name evidence="2" type="ORF">VP01_2997g1</name>
</gene>
<reference evidence="2 3" key="1">
    <citation type="submission" date="2015-08" db="EMBL/GenBank/DDBJ databases">
        <title>Next Generation Sequencing and Analysis of the Genome of Puccinia sorghi L Schw, the Causal Agent of Maize Common Rust.</title>
        <authorList>
            <person name="Rochi L."/>
            <person name="Burguener G."/>
            <person name="Darino M."/>
            <person name="Turjanski A."/>
            <person name="Kreff E."/>
            <person name="Dieguez M.J."/>
            <person name="Sacco F."/>
        </authorList>
    </citation>
    <scope>NUCLEOTIDE SEQUENCE [LARGE SCALE GENOMIC DNA]</scope>
    <source>
        <strain evidence="2 3">RO10H11247</strain>
    </source>
</reference>